<reference evidence="6" key="2">
    <citation type="submission" date="2021-01" db="EMBL/GenBank/DDBJ databases">
        <authorList>
            <person name="Hahn C.R."/>
            <person name="Youssef N.H."/>
            <person name="Elshahed M."/>
        </authorList>
    </citation>
    <scope>NUCLEOTIDE SEQUENCE</scope>
    <source>
        <strain evidence="6">Zod_Metabat.24</strain>
    </source>
</reference>
<dbReference type="CDD" id="cd00616">
    <property type="entry name" value="AHBA_syn"/>
    <property type="match status" value="1"/>
</dbReference>
<name>A0A9D8KCS1_9DELT</name>
<comment type="caution">
    <text evidence="6">The sequence shown here is derived from an EMBL/GenBank/DDBJ whole genome shotgun (WGS) entry which is preliminary data.</text>
</comment>
<dbReference type="PANTHER" id="PTHR30244">
    <property type="entry name" value="TRANSAMINASE"/>
    <property type="match status" value="1"/>
</dbReference>
<sequence length="373" mass="40552">MIPVSDPKRGAAALRDEIVSAMTRVVDSGWYILGGEVSAFEEEFARYVGIKHAVSVASGTDALTLSLMVLGVGPGDGVVTVPNTAFPTAAAITRAGGRPVFVDVDPVSRTMDPYLLEELLKSGGGGAKGEGEIKGIIPVHLYGGPADMDAVNDIAKKNGLFVLEDCAQAHGALYKGVKAGTMSDIAAFSFYPTKNLPALGDAGMIVTDSDKLAERARSLRNYGQSSQYIHEDVGMNSRMDDLQASVLRLRLKALDRDNGQRREIAKKYDAGIKGEFILPREIKYTRHIYHLYVIETEERVTLIDHLKREDVGCGIHYPRPIHLQNAYKDLGYGRGDFPVSEKLADTVISIPVFPELEDGEVERVIEALNCFKA</sequence>
<evidence type="ECO:0000256" key="1">
    <source>
        <dbReference type="ARBA" id="ARBA00022898"/>
    </source>
</evidence>
<gene>
    <name evidence="6" type="ORF">JW984_00900</name>
</gene>
<protein>
    <submittedName>
        <fullName evidence="6">DegT/DnrJ/EryC1/StrS family aminotransferase</fullName>
    </submittedName>
</protein>
<evidence type="ECO:0000256" key="4">
    <source>
        <dbReference type="PIRSR" id="PIRSR000390-2"/>
    </source>
</evidence>
<dbReference type="InterPro" id="IPR015421">
    <property type="entry name" value="PyrdxlP-dep_Trfase_major"/>
</dbReference>
<dbReference type="InterPro" id="IPR015424">
    <property type="entry name" value="PyrdxlP-dep_Trfase"/>
</dbReference>
<reference evidence="6" key="1">
    <citation type="journal article" date="2021" name="Environ. Microbiol.">
        <title>Genomic characterization of three novel Desulfobacterota classes expand the metabolic and phylogenetic diversity of the phylum.</title>
        <authorList>
            <person name="Murphy C.L."/>
            <person name="Biggerstaff J."/>
            <person name="Eichhorn A."/>
            <person name="Ewing E."/>
            <person name="Shahan R."/>
            <person name="Soriano D."/>
            <person name="Stewart S."/>
            <person name="VanMol K."/>
            <person name="Walker R."/>
            <person name="Walters P."/>
            <person name="Elshahed M.S."/>
            <person name="Youssef N.H."/>
        </authorList>
    </citation>
    <scope>NUCLEOTIDE SEQUENCE</scope>
    <source>
        <strain evidence="6">Zod_Metabat.24</strain>
    </source>
</reference>
<evidence type="ECO:0000256" key="5">
    <source>
        <dbReference type="RuleBase" id="RU004508"/>
    </source>
</evidence>
<feature type="active site" description="Proton acceptor" evidence="3">
    <location>
        <position position="194"/>
    </location>
</feature>
<proteinExistence type="inferred from homology"/>
<dbReference type="GO" id="GO:0000271">
    <property type="term" value="P:polysaccharide biosynthetic process"/>
    <property type="evidence" value="ECO:0007669"/>
    <property type="project" value="TreeGrafter"/>
</dbReference>
<evidence type="ECO:0000256" key="3">
    <source>
        <dbReference type="PIRSR" id="PIRSR000390-1"/>
    </source>
</evidence>
<evidence type="ECO:0000256" key="2">
    <source>
        <dbReference type="ARBA" id="ARBA00037999"/>
    </source>
</evidence>
<organism evidence="6 7">
    <name type="scientific">Candidatus Zymogenus saltonus</name>
    <dbReference type="NCBI Taxonomy" id="2844893"/>
    <lineage>
        <taxon>Bacteria</taxon>
        <taxon>Deltaproteobacteria</taxon>
        <taxon>Candidatus Zymogenia</taxon>
        <taxon>Candidatus Zymogeniales</taxon>
        <taxon>Candidatus Zymogenaceae</taxon>
        <taxon>Candidatus Zymogenus</taxon>
    </lineage>
</organism>
<feature type="modified residue" description="N6-(pyridoxal phosphate)lysine" evidence="4">
    <location>
        <position position="194"/>
    </location>
</feature>
<comment type="similarity">
    <text evidence="2 5">Belongs to the DegT/DnrJ/EryC1 family.</text>
</comment>
<dbReference type="InterPro" id="IPR015422">
    <property type="entry name" value="PyrdxlP-dep_Trfase_small"/>
</dbReference>
<dbReference type="Proteomes" id="UP000809273">
    <property type="component" value="Unassembled WGS sequence"/>
</dbReference>
<keyword evidence="6" id="KW-0032">Aminotransferase</keyword>
<dbReference type="GO" id="GO:0030170">
    <property type="term" value="F:pyridoxal phosphate binding"/>
    <property type="evidence" value="ECO:0007669"/>
    <property type="project" value="TreeGrafter"/>
</dbReference>
<dbReference type="EMBL" id="JAFGIX010000003">
    <property type="protein sequence ID" value="MBN1571737.1"/>
    <property type="molecule type" value="Genomic_DNA"/>
</dbReference>
<dbReference type="GO" id="GO:0008483">
    <property type="term" value="F:transaminase activity"/>
    <property type="evidence" value="ECO:0007669"/>
    <property type="project" value="UniProtKB-KW"/>
</dbReference>
<dbReference type="PANTHER" id="PTHR30244:SF36">
    <property type="entry name" value="3-OXO-GLUCOSE-6-PHOSPHATE:GLUTAMATE AMINOTRANSFERASE"/>
    <property type="match status" value="1"/>
</dbReference>
<evidence type="ECO:0000313" key="6">
    <source>
        <dbReference type="EMBL" id="MBN1571737.1"/>
    </source>
</evidence>
<accession>A0A9D8KCS1</accession>
<dbReference type="Gene3D" id="3.40.640.10">
    <property type="entry name" value="Type I PLP-dependent aspartate aminotransferase-like (Major domain)"/>
    <property type="match status" value="1"/>
</dbReference>
<dbReference type="AlphaFoldDB" id="A0A9D8KCS1"/>
<dbReference type="PIRSF" id="PIRSF000390">
    <property type="entry name" value="PLP_StrS"/>
    <property type="match status" value="1"/>
</dbReference>
<dbReference type="InterPro" id="IPR000653">
    <property type="entry name" value="DegT/StrS_aminotransferase"/>
</dbReference>
<evidence type="ECO:0000313" key="7">
    <source>
        <dbReference type="Proteomes" id="UP000809273"/>
    </source>
</evidence>
<dbReference type="SUPFAM" id="SSF53383">
    <property type="entry name" value="PLP-dependent transferases"/>
    <property type="match status" value="1"/>
</dbReference>
<keyword evidence="1 4" id="KW-0663">Pyridoxal phosphate</keyword>
<dbReference type="Pfam" id="PF01041">
    <property type="entry name" value="DegT_DnrJ_EryC1"/>
    <property type="match status" value="1"/>
</dbReference>
<keyword evidence="6" id="KW-0808">Transferase</keyword>
<dbReference type="Gene3D" id="3.90.1150.10">
    <property type="entry name" value="Aspartate Aminotransferase, domain 1"/>
    <property type="match status" value="1"/>
</dbReference>